<name>A0A0S3F1V3_9SPHN</name>
<dbReference type="Gene3D" id="3.40.50.2300">
    <property type="match status" value="1"/>
</dbReference>
<dbReference type="EMBL" id="CP013264">
    <property type="protein sequence ID" value="ALR21663.1"/>
    <property type="molecule type" value="Genomic_DNA"/>
</dbReference>
<proteinExistence type="predicted"/>
<dbReference type="KEGG" id="sbd:ATN00_16530"/>
<dbReference type="RefSeq" id="WP_062066541.1">
    <property type="nucleotide sequence ID" value="NZ_CP013264.1"/>
</dbReference>
<dbReference type="OrthoDB" id="9814202at2"/>
<dbReference type="InterPro" id="IPR011006">
    <property type="entry name" value="CheY-like_superfamily"/>
</dbReference>
<reference evidence="1 2" key="1">
    <citation type="submission" date="2015-11" db="EMBL/GenBank/DDBJ databases">
        <title>A Two-component Flavoprotein Monooxygenase System MeaXY Responsible for para-Hydroxylation of 2-Methyl-6-ethylaniline and 2,6-Diethylaniline in Sphingobium baderi DE-13.</title>
        <authorList>
            <person name="Cheng M."/>
            <person name="Meng Q."/>
            <person name="Yang Y."/>
            <person name="Chu C."/>
            <person name="Yan X."/>
            <person name="He J."/>
            <person name="Li S."/>
        </authorList>
    </citation>
    <scope>NUCLEOTIDE SEQUENCE [LARGE SCALE GENOMIC DNA]</scope>
    <source>
        <strain evidence="1 2">DE-13</strain>
    </source>
</reference>
<organism evidence="1 2">
    <name type="scientific">Sphingobium baderi</name>
    <dbReference type="NCBI Taxonomy" id="1332080"/>
    <lineage>
        <taxon>Bacteria</taxon>
        <taxon>Pseudomonadati</taxon>
        <taxon>Pseudomonadota</taxon>
        <taxon>Alphaproteobacteria</taxon>
        <taxon>Sphingomonadales</taxon>
        <taxon>Sphingomonadaceae</taxon>
        <taxon>Sphingobium</taxon>
    </lineage>
</organism>
<dbReference type="Proteomes" id="UP000056968">
    <property type="component" value="Chromosome"/>
</dbReference>
<evidence type="ECO:0000313" key="2">
    <source>
        <dbReference type="Proteomes" id="UP000056968"/>
    </source>
</evidence>
<evidence type="ECO:0008006" key="3">
    <source>
        <dbReference type="Google" id="ProtNLM"/>
    </source>
</evidence>
<accession>A0A0S3F1V3</accession>
<sequence length="124" mass="12967">MSGSAAPDGQRSVFILSPHDRDRLCHAVQAAGWHAIGARRSSDAPQRYLRSEAQIVLIDMREGPELEKLLTPLVPATVAGGGALIVLVDAIDTGSIPALLAAGATHFLTEPFTQASLTATLSGR</sequence>
<dbReference type="SUPFAM" id="SSF52172">
    <property type="entry name" value="CheY-like"/>
    <property type="match status" value="1"/>
</dbReference>
<protein>
    <recommendedName>
        <fullName evidence="3">Response regulatory domain-containing protein</fullName>
    </recommendedName>
</protein>
<dbReference type="STRING" id="1332080.ATN00_16530"/>
<gene>
    <name evidence="1" type="ORF">ATN00_16530</name>
</gene>
<keyword evidence="2" id="KW-1185">Reference proteome</keyword>
<dbReference type="AlphaFoldDB" id="A0A0S3F1V3"/>
<evidence type="ECO:0000313" key="1">
    <source>
        <dbReference type="EMBL" id="ALR21663.1"/>
    </source>
</evidence>